<feature type="domain" description="PKD" evidence="2">
    <location>
        <begin position="145"/>
        <end position="198"/>
    </location>
</feature>
<dbReference type="InterPro" id="IPR000601">
    <property type="entry name" value="PKD_dom"/>
</dbReference>
<sequence>MNKTMSNHIDKMVIRLFIITFLISASVLAYRATKFTPCKEVIFDIKADELVEGKLIKFVDQTKNASAWEWDFGDSTKVSHNKDALHVFRKPGEYTVSLTVNGICFEQKKVIVKAKPFIIDSTKLARFNLPATIKVGEQLVVKDLTPNASTWEWRFGETAGANSTNKVASYVYETHGLKTVSLVVNGDIKHATSKKIEVLPIENTDTRDEITSVTRTIGKQIKDAPDTKPLGSQGDAPVLKNDGPKTAPNISDNQFKNKLILVSRKKLSVDSFKDYLCGNLNMPIIVNGEKTTFLQFCELIQIKNVKIKEVKLFKDSNNCITNITVKRSKYIL</sequence>
<name>A0ABW3JQZ9_9FLAO</name>
<dbReference type="SUPFAM" id="SSF49299">
    <property type="entry name" value="PKD domain"/>
    <property type="match status" value="2"/>
</dbReference>
<dbReference type="PROSITE" id="PS50093">
    <property type="entry name" value="PKD"/>
    <property type="match status" value="2"/>
</dbReference>
<comment type="caution">
    <text evidence="3">The sequence shown here is derived from an EMBL/GenBank/DDBJ whole genome shotgun (WGS) entry which is preliminary data.</text>
</comment>
<evidence type="ECO:0000259" key="2">
    <source>
        <dbReference type="PROSITE" id="PS50093"/>
    </source>
</evidence>
<dbReference type="EMBL" id="JBHTJR010000022">
    <property type="protein sequence ID" value="MFD0992315.1"/>
    <property type="molecule type" value="Genomic_DNA"/>
</dbReference>
<evidence type="ECO:0000313" key="3">
    <source>
        <dbReference type="EMBL" id="MFD0992315.1"/>
    </source>
</evidence>
<dbReference type="Pfam" id="PF18911">
    <property type="entry name" value="PKD_4"/>
    <property type="match status" value="1"/>
</dbReference>
<organism evidence="3 4">
    <name type="scientific">Tenacibaculum geojense</name>
    <dbReference type="NCBI Taxonomy" id="915352"/>
    <lineage>
        <taxon>Bacteria</taxon>
        <taxon>Pseudomonadati</taxon>
        <taxon>Bacteroidota</taxon>
        <taxon>Flavobacteriia</taxon>
        <taxon>Flavobacteriales</taxon>
        <taxon>Flavobacteriaceae</taxon>
        <taxon>Tenacibaculum</taxon>
    </lineage>
</organism>
<dbReference type="InterPro" id="IPR022409">
    <property type="entry name" value="PKD/Chitinase_dom"/>
</dbReference>
<reference evidence="4" key="1">
    <citation type="journal article" date="2019" name="Int. J. Syst. Evol. Microbiol.">
        <title>The Global Catalogue of Microorganisms (GCM) 10K type strain sequencing project: providing services to taxonomists for standard genome sequencing and annotation.</title>
        <authorList>
            <consortium name="The Broad Institute Genomics Platform"/>
            <consortium name="The Broad Institute Genome Sequencing Center for Infectious Disease"/>
            <person name="Wu L."/>
            <person name="Ma J."/>
        </authorList>
    </citation>
    <scope>NUCLEOTIDE SEQUENCE [LARGE SCALE GENOMIC DNA]</scope>
    <source>
        <strain evidence="4">CCUG 60527</strain>
    </source>
</reference>
<accession>A0ABW3JQZ9</accession>
<feature type="region of interest" description="Disordered" evidence="1">
    <location>
        <begin position="222"/>
        <end position="247"/>
    </location>
</feature>
<dbReference type="CDD" id="cd00146">
    <property type="entry name" value="PKD"/>
    <property type="match status" value="2"/>
</dbReference>
<dbReference type="InterPro" id="IPR013783">
    <property type="entry name" value="Ig-like_fold"/>
</dbReference>
<evidence type="ECO:0000256" key="1">
    <source>
        <dbReference type="SAM" id="MobiDB-lite"/>
    </source>
</evidence>
<protein>
    <submittedName>
        <fullName evidence="3">PKD domain-containing protein</fullName>
    </submittedName>
</protein>
<gene>
    <name evidence="3" type="ORF">ACFQ1U_03775</name>
</gene>
<dbReference type="SMART" id="SM00089">
    <property type="entry name" value="PKD"/>
    <property type="match status" value="2"/>
</dbReference>
<dbReference type="Proteomes" id="UP001597062">
    <property type="component" value="Unassembled WGS sequence"/>
</dbReference>
<evidence type="ECO:0000313" key="4">
    <source>
        <dbReference type="Proteomes" id="UP001597062"/>
    </source>
</evidence>
<feature type="domain" description="PKD" evidence="2">
    <location>
        <begin position="60"/>
        <end position="101"/>
    </location>
</feature>
<dbReference type="Gene3D" id="2.60.40.10">
    <property type="entry name" value="Immunoglobulins"/>
    <property type="match status" value="2"/>
</dbReference>
<dbReference type="InterPro" id="IPR035986">
    <property type="entry name" value="PKD_dom_sf"/>
</dbReference>
<dbReference type="RefSeq" id="WP_386105477.1">
    <property type="nucleotide sequence ID" value="NZ_JBHTJR010000022.1"/>
</dbReference>
<keyword evidence="4" id="KW-1185">Reference proteome</keyword>
<proteinExistence type="predicted"/>